<feature type="domain" description="ABC transmembrane type-1" evidence="11">
    <location>
        <begin position="28"/>
        <end position="327"/>
    </location>
</feature>
<dbReference type="InterPro" id="IPR036640">
    <property type="entry name" value="ABC1_TM_sf"/>
</dbReference>
<dbReference type="InterPro" id="IPR003439">
    <property type="entry name" value="ABC_transporter-like_ATP-bd"/>
</dbReference>
<dbReference type="InterPro" id="IPR027417">
    <property type="entry name" value="P-loop_NTPase"/>
</dbReference>
<feature type="domain" description="ABC transporter" evidence="10">
    <location>
        <begin position="360"/>
        <end position="579"/>
    </location>
</feature>
<accession>A0A1I3GFN3</accession>
<dbReference type="GO" id="GO:0005524">
    <property type="term" value="F:ATP binding"/>
    <property type="evidence" value="ECO:0007669"/>
    <property type="project" value="UniProtKB-KW"/>
</dbReference>
<dbReference type="PANTHER" id="PTHR11384">
    <property type="entry name" value="ATP-BINDING CASSETTE, SUB-FAMILY D MEMBER"/>
    <property type="match status" value="1"/>
</dbReference>
<feature type="transmembrane region" description="Helical" evidence="9">
    <location>
        <begin position="183"/>
        <end position="206"/>
    </location>
</feature>
<dbReference type="Pfam" id="PF06472">
    <property type="entry name" value="ABC_membrane_2"/>
    <property type="match status" value="1"/>
</dbReference>
<dbReference type="InterPro" id="IPR011527">
    <property type="entry name" value="ABC1_TM_dom"/>
</dbReference>
<keyword evidence="4" id="KW-0547">Nucleotide-binding</keyword>
<feature type="transmembrane region" description="Helical" evidence="9">
    <location>
        <begin position="23"/>
        <end position="44"/>
    </location>
</feature>
<feature type="transmembrane region" description="Helical" evidence="9">
    <location>
        <begin position="144"/>
        <end position="163"/>
    </location>
</feature>
<dbReference type="Pfam" id="PF00005">
    <property type="entry name" value="ABC_tran"/>
    <property type="match status" value="1"/>
</dbReference>
<evidence type="ECO:0000256" key="6">
    <source>
        <dbReference type="ARBA" id="ARBA00022989"/>
    </source>
</evidence>
<dbReference type="Proteomes" id="UP000183018">
    <property type="component" value="Unassembled WGS sequence"/>
</dbReference>
<dbReference type="PROSITE" id="PS50893">
    <property type="entry name" value="ABC_TRANSPORTER_2"/>
    <property type="match status" value="1"/>
</dbReference>
<dbReference type="SMART" id="SM00382">
    <property type="entry name" value="AAA"/>
    <property type="match status" value="1"/>
</dbReference>
<keyword evidence="6 9" id="KW-1133">Transmembrane helix</keyword>
<protein>
    <submittedName>
        <fullName evidence="12">Putative ATP-binding cassette transporter</fullName>
    </submittedName>
</protein>
<keyword evidence="7 9" id="KW-0472">Membrane</keyword>
<dbReference type="PANTHER" id="PTHR11384:SF59">
    <property type="entry name" value="LYSOSOMAL COBALAMIN TRANSPORTER ABCD4"/>
    <property type="match status" value="1"/>
</dbReference>
<dbReference type="AlphaFoldDB" id="A0A1I3GFN3"/>
<feature type="transmembrane region" description="Helical" evidence="9">
    <location>
        <begin position="64"/>
        <end position="87"/>
    </location>
</feature>
<dbReference type="RefSeq" id="WP_074879480.1">
    <property type="nucleotide sequence ID" value="NZ_FORC01000001.1"/>
</dbReference>
<proteinExistence type="predicted"/>
<dbReference type="PROSITE" id="PS50929">
    <property type="entry name" value="ABC_TM1F"/>
    <property type="match status" value="1"/>
</dbReference>
<dbReference type="SUPFAM" id="SSF90123">
    <property type="entry name" value="ABC transporter transmembrane region"/>
    <property type="match status" value="1"/>
</dbReference>
<evidence type="ECO:0000256" key="1">
    <source>
        <dbReference type="ARBA" id="ARBA00004651"/>
    </source>
</evidence>
<evidence type="ECO:0000256" key="7">
    <source>
        <dbReference type="ARBA" id="ARBA00023136"/>
    </source>
</evidence>
<dbReference type="STRING" id="289370.SAMN05216602_0056"/>
<reference evidence="13" key="1">
    <citation type="submission" date="2016-10" db="EMBL/GenBank/DDBJ databases">
        <authorList>
            <person name="Varghese N."/>
            <person name="Submissions S."/>
        </authorList>
    </citation>
    <scope>NUCLEOTIDE SEQUENCE [LARGE SCALE GENOMIC DNA]</scope>
    <source>
        <strain evidence="13">LMG 22563</strain>
    </source>
</reference>
<dbReference type="SUPFAM" id="SSF52540">
    <property type="entry name" value="P-loop containing nucleoside triphosphate hydrolases"/>
    <property type="match status" value="1"/>
</dbReference>
<dbReference type="InterPro" id="IPR050835">
    <property type="entry name" value="ABC_transporter_sub-D"/>
</dbReference>
<evidence type="ECO:0000259" key="10">
    <source>
        <dbReference type="PROSITE" id="PS50893"/>
    </source>
</evidence>
<dbReference type="GO" id="GO:0005886">
    <property type="term" value="C:plasma membrane"/>
    <property type="evidence" value="ECO:0007669"/>
    <property type="project" value="UniProtKB-SubCell"/>
</dbReference>
<gene>
    <name evidence="12" type="ORF">SAMN05216602_0056</name>
</gene>
<keyword evidence="5 12" id="KW-0067">ATP-binding</keyword>
<dbReference type="GO" id="GO:0016887">
    <property type="term" value="F:ATP hydrolysis activity"/>
    <property type="evidence" value="ECO:0007669"/>
    <property type="project" value="InterPro"/>
</dbReference>
<evidence type="ECO:0000256" key="9">
    <source>
        <dbReference type="SAM" id="Phobius"/>
    </source>
</evidence>
<keyword evidence="13" id="KW-1185">Reference proteome</keyword>
<feature type="compositionally biased region" description="Polar residues" evidence="8">
    <location>
        <begin position="575"/>
        <end position="585"/>
    </location>
</feature>
<evidence type="ECO:0000256" key="4">
    <source>
        <dbReference type="ARBA" id="ARBA00022741"/>
    </source>
</evidence>
<evidence type="ECO:0000313" key="12">
    <source>
        <dbReference type="EMBL" id="SFI22269.1"/>
    </source>
</evidence>
<sequence length="585" mass="66384">MQTLRDFWLLARPFWSSAERRPAFLLLFGTILMNLCLVGVNLLYNFWNLHFYNALQALDYDAFLIGGVQFLFLQLGLATFTVAAFHFQQKLTLRWRRWATENTLQLWLQRHRYLKLQLRVPETDNPDQRIADDINLLITLSLKLSLGLMTALLSLFSFLHILWQASSLVRIPFAGEELVIPGLLVWAALLYSILGTGGAFWLGRALPRLNFIQQRREADFRFAMMRLRENAEAVAQYRGESEEHARFSQRLGAALENFWSLVKQQKIVLGYSTFYMRSAMIIPMFIMAPQFFAGAFPLGRLTQLSAAFGEVHEAMAYLVKVFPEVAEWKAVVDRLIGFQRRLGSVGDENGVCLEHSSDGFAVKNLSLWLPEGRMLLDGFDLHLQPGESLLIRAPSGFGKSTMIRALTGVWSHAAGVARYDLGNTLTLAQKPYLPLGTLRDMLWYPSAPHPEADPRLLEAMQQCGLGHLSERLDSELDWSQTLSIGEQQRCAFVRALLLQPRVLFLDESSSALDEASEMSCYRQLRRALPDAIVISVGHRASLEALHDKTLDLYCRATRDDEPDQQATQHEPDSPSPSRQPRISVP</sequence>
<comment type="subcellular location">
    <subcellularLocation>
        <location evidence="1">Cell membrane</location>
        <topology evidence="1">Multi-pass membrane protein</topology>
    </subcellularLocation>
</comment>
<evidence type="ECO:0000256" key="5">
    <source>
        <dbReference type="ARBA" id="ARBA00022840"/>
    </source>
</evidence>
<keyword evidence="3 9" id="KW-0812">Transmembrane</keyword>
<name>A0A1I3GFN3_9GAMM</name>
<dbReference type="Gene3D" id="3.40.50.300">
    <property type="entry name" value="P-loop containing nucleotide triphosphate hydrolases"/>
    <property type="match status" value="1"/>
</dbReference>
<evidence type="ECO:0000256" key="8">
    <source>
        <dbReference type="SAM" id="MobiDB-lite"/>
    </source>
</evidence>
<organism evidence="12 13">
    <name type="scientific">Phytopseudomonas argentinensis</name>
    <dbReference type="NCBI Taxonomy" id="289370"/>
    <lineage>
        <taxon>Bacteria</taxon>
        <taxon>Pseudomonadati</taxon>
        <taxon>Pseudomonadota</taxon>
        <taxon>Gammaproteobacteria</taxon>
        <taxon>Pseudomonadales</taxon>
        <taxon>Pseudomonadaceae</taxon>
        <taxon>Phytopseudomonas</taxon>
    </lineage>
</organism>
<feature type="transmembrane region" description="Helical" evidence="9">
    <location>
        <begin position="274"/>
        <end position="296"/>
    </location>
</feature>
<keyword evidence="2" id="KW-0813">Transport</keyword>
<dbReference type="Gene3D" id="1.20.1560.10">
    <property type="entry name" value="ABC transporter type 1, transmembrane domain"/>
    <property type="match status" value="1"/>
</dbReference>
<evidence type="ECO:0000313" key="13">
    <source>
        <dbReference type="Proteomes" id="UP000183018"/>
    </source>
</evidence>
<evidence type="ECO:0000256" key="3">
    <source>
        <dbReference type="ARBA" id="ARBA00022692"/>
    </source>
</evidence>
<dbReference type="InterPro" id="IPR003593">
    <property type="entry name" value="AAA+_ATPase"/>
</dbReference>
<dbReference type="GO" id="GO:0140359">
    <property type="term" value="F:ABC-type transporter activity"/>
    <property type="evidence" value="ECO:0007669"/>
    <property type="project" value="InterPro"/>
</dbReference>
<feature type="region of interest" description="Disordered" evidence="8">
    <location>
        <begin position="557"/>
        <end position="585"/>
    </location>
</feature>
<evidence type="ECO:0000259" key="11">
    <source>
        <dbReference type="PROSITE" id="PS50929"/>
    </source>
</evidence>
<evidence type="ECO:0000256" key="2">
    <source>
        <dbReference type="ARBA" id="ARBA00022448"/>
    </source>
</evidence>
<dbReference type="EMBL" id="FORC01000001">
    <property type="protein sequence ID" value="SFI22269.1"/>
    <property type="molecule type" value="Genomic_DNA"/>
</dbReference>